<dbReference type="PROSITE" id="PS51194">
    <property type="entry name" value="HELICASE_CTER"/>
    <property type="match status" value="1"/>
</dbReference>
<reference evidence="8 9" key="1">
    <citation type="submission" date="2024-04" db="EMBL/GenBank/DDBJ databases">
        <title>Tritrichomonas musculus Genome.</title>
        <authorList>
            <person name="Alves-Ferreira E."/>
            <person name="Grigg M."/>
            <person name="Lorenzi H."/>
            <person name="Galac M."/>
        </authorList>
    </citation>
    <scope>NUCLEOTIDE SEQUENCE [LARGE SCALE GENOMIC DNA]</scope>
    <source>
        <strain evidence="8 9">EAF2021</strain>
    </source>
</reference>
<accession>A0ABR2JK96</accession>
<dbReference type="InterPro" id="IPR006935">
    <property type="entry name" value="Helicase/UvrB_N"/>
</dbReference>
<dbReference type="Proteomes" id="UP001470230">
    <property type="component" value="Unassembled WGS sequence"/>
</dbReference>
<organism evidence="8 9">
    <name type="scientific">Tritrichomonas musculus</name>
    <dbReference type="NCBI Taxonomy" id="1915356"/>
    <lineage>
        <taxon>Eukaryota</taxon>
        <taxon>Metamonada</taxon>
        <taxon>Parabasalia</taxon>
        <taxon>Tritrichomonadida</taxon>
        <taxon>Tritrichomonadidae</taxon>
        <taxon>Tritrichomonas</taxon>
    </lineage>
</organism>
<dbReference type="GO" id="GO:0004386">
    <property type="term" value="F:helicase activity"/>
    <property type="evidence" value="ECO:0007669"/>
    <property type="project" value="UniProtKB-KW"/>
</dbReference>
<dbReference type="InterPro" id="IPR014001">
    <property type="entry name" value="Helicase_ATP-bd"/>
</dbReference>
<dbReference type="Gene3D" id="3.40.50.300">
    <property type="entry name" value="P-loop containing nucleotide triphosphate hydrolases"/>
    <property type="match status" value="2"/>
</dbReference>
<sequence>MNSGTNGAKRAESYINFDDPPEVRALLFPPTEIDRLPNDEYIHFDQDTINTFTYPSNVTRRKYQFDISKLCLRYNTLVCLPTGSGKTLIAAVVMMNFHRWFPKGKIIFMAPTRTLVNQQVEACSNFTDIKRDKIIIMTGTNASGSLRKNIWEEKSVFFCTPQIVNNDIDKKRLNPTKIVLLIIDEAHHARSNYAYTVVVRKVAARSSQFRVIGLSATPGADMISVQSVIYNLMVSKIVYLDENDPDIAQYQHERNIEFITVPLSTDESVLEDYLGQCISKLAEPIQLKGFLNTSNPKILTRGSVYFQMDKFKKLGSNNKTDFFITLEKFSLLLSLTSMKEKLTKYGAQMLNQALKEFVTKKKQTETKKKIEQSAAFQTLLRLTERSKNVSHPKLARLGVILEDFLNKNPESRIIVFTQFRQAAKTIEDHLKRIPIVKCSVFIGKNTTSFNQGLDESTQLEIMDLFRRGNINCIIATSVGEEGLDIGEVDLIVCYDTTASPLKTAQRMGRTGRKRNGKVIFLMAEGYEEKNLEKAESTRNYMKTQLNNAENKFALYNPEVPNIPLPEILTPVIVPCARIRNSSKSNNDFSDDNDEIQGLHTGKKDNESKSAVLSKKQKFTLGKCFGMKLKYLKVKQQPWYSTQSHTLFSHSTESNILDTIFSKEDELEALLRKYGSEDKNGANSDSSSSDTENLPNNLLKKNVIQPPKKETPQKSCCFDISDDDDDTDNMHNSKQSNQDDPFKIDDDDDDLNAPCIPLAQFDDNSNDEEIDADVMITNNNGKKTSFLTDDDIDNDMLDFDILEKRSQNKNAKQSNTSFKFTKNNSINHNTFQDFDDDDDLNDEEMIKLTEEVEKKQQEHQIKPGQFLNLDSEDEDNEEIKKAKKEIGKKVETKFLDDSDIDIDF</sequence>
<dbReference type="PANTHER" id="PTHR14025">
    <property type="entry name" value="FANCONI ANEMIA GROUP M FANCM FAMILY MEMBER"/>
    <property type="match status" value="1"/>
</dbReference>
<dbReference type="SUPFAM" id="SSF52540">
    <property type="entry name" value="P-loop containing nucleoside triphosphate hydrolases"/>
    <property type="match status" value="1"/>
</dbReference>
<evidence type="ECO:0000259" key="6">
    <source>
        <dbReference type="PROSITE" id="PS51192"/>
    </source>
</evidence>
<gene>
    <name evidence="8" type="ORF">M9Y10_004604</name>
</gene>
<keyword evidence="4" id="KW-0067">ATP-binding</keyword>
<evidence type="ECO:0000256" key="1">
    <source>
        <dbReference type="ARBA" id="ARBA00022741"/>
    </source>
</evidence>
<dbReference type="CDD" id="cd18033">
    <property type="entry name" value="DEXDc_FANCM"/>
    <property type="match status" value="1"/>
</dbReference>
<dbReference type="PROSITE" id="PS51192">
    <property type="entry name" value="HELICASE_ATP_BIND_1"/>
    <property type="match status" value="1"/>
</dbReference>
<keyword evidence="2" id="KW-0378">Hydrolase</keyword>
<evidence type="ECO:0000313" key="9">
    <source>
        <dbReference type="Proteomes" id="UP001470230"/>
    </source>
</evidence>
<feature type="region of interest" description="Disordered" evidence="5">
    <location>
        <begin position="673"/>
        <end position="747"/>
    </location>
</feature>
<evidence type="ECO:0000313" key="8">
    <source>
        <dbReference type="EMBL" id="KAK8877841.1"/>
    </source>
</evidence>
<feature type="region of interest" description="Disordered" evidence="5">
    <location>
        <begin position="583"/>
        <end position="611"/>
    </location>
</feature>
<dbReference type="Pfam" id="PF00271">
    <property type="entry name" value="Helicase_C"/>
    <property type="match status" value="1"/>
</dbReference>
<evidence type="ECO:0000256" key="2">
    <source>
        <dbReference type="ARBA" id="ARBA00022801"/>
    </source>
</evidence>
<proteinExistence type="predicted"/>
<comment type="caution">
    <text evidence="8">The sequence shown here is derived from an EMBL/GenBank/DDBJ whole genome shotgun (WGS) entry which is preliminary data.</text>
</comment>
<evidence type="ECO:0000256" key="4">
    <source>
        <dbReference type="ARBA" id="ARBA00022840"/>
    </source>
</evidence>
<keyword evidence="1" id="KW-0547">Nucleotide-binding</keyword>
<dbReference type="Pfam" id="PF04851">
    <property type="entry name" value="ResIII"/>
    <property type="match status" value="1"/>
</dbReference>
<feature type="compositionally biased region" description="Polar residues" evidence="5">
    <location>
        <begin position="680"/>
        <end position="695"/>
    </location>
</feature>
<feature type="domain" description="Helicase C-terminal" evidence="7">
    <location>
        <begin position="400"/>
        <end position="558"/>
    </location>
</feature>
<evidence type="ECO:0000259" key="7">
    <source>
        <dbReference type="PROSITE" id="PS51194"/>
    </source>
</evidence>
<dbReference type="InterPro" id="IPR027417">
    <property type="entry name" value="P-loop_NTPase"/>
</dbReference>
<evidence type="ECO:0000256" key="3">
    <source>
        <dbReference type="ARBA" id="ARBA00022806"/>
    </source>
</evidence>
<dbReference type="InterPro" id="IPR044749">
    <property type="entry name" value="FANCM_DEXDc"/>
</dbReference>
<keyword evidence="3 8" id="KW-0347">Helicase</keyword>
<dbReference type="SMART" id="SM00487">
    <property type="entry name" value="DEXDc"/>
    <property type="match status" value="1"/>
</dbReference>
<dbReference type="InterPro" id="IPR001650">
    <property type="entry name" value="Helicase_C-like"/>
</dbReference>
<protein>
    <submittedName>
        <fullName evidence="8">3'-5' DNA helicase</fullName>
    </submittedName>
</protein>
<feature type="domain" description="Helicase ATP-binding" evidence="6">
    <location>
        <begin position="67"/>
        <end position="236"/>
    </location>
</feature>
<feature type="region of interest" description="Disordered" evidence="5">
    <location>
        <begin position="853"/>
        <end position="879"/>
    </location>
</feature>
<dbReference type="SMART" id="SM00490">
    <property type="entry name" value="HELICc"/>
    <property type="match status" value="1"/>
</dbReference>
<evidence type="ECO:0000256" key="5">
    <source>
        <dbReference type="SAM" id="MobiDB-lite"/>
    </source>
</evidence>
<keyword evidence="9" id="KW-1185">Reference proteome</keyword>
<dbReference type="PANTHER" id="PTHR14025:SF20">
    <property type="entry name" value="FANCONI ANEMIA GROUP M PROTEIN"/>
    <property type="match status" value="1"/>
</dbReference>
<name>A0ABR2JK96_9EUKA</name>
<dbReference type="EMBL" id="JAPFFF010000011">
    <property type="protein sequence ID" value="KAK8877841.1"/>
    <property type="molecule type" value="Genomic_DNA"/>
</dbReference>